<dbReference type="GO" id="GO:0005654">
    <property type="term" value="C:nucleoplasm"/>
    <property type="evidence" value="ECO:0007669"/>
    <property type="project" value="UniProtKB-SubCell"/>
</dbReference>
<dbReference type="EC" id="3.1.-.-" evidence="16"/>
<gene>
    <name evidence="19" type="ORF">BSTOLATCC_MIC59625</name>
</gene>
<evidence type="ECO:0000256" key="14">
    <source>
        <dbReference type="ARBA" id="ARBA00034726"/>
    </source>
</evidence>
<feature type="domain" description="XPG N-terminal" evidence="18">
    <location>
        <begin position="1"/>
        <end position="111"/>
    </location>
</feature>
<evidence type="ECO:0000256" key="1">
    <source>
        <dbReference type="ARBA" id="ARBA00022553"/>
    </source>
</evidence>
<dbReference type="Pfam" id="PF00867">
    <property type="entry name" value="XPG_I"/>
    <property type="match status" value="1"/>
</dbReference>
<sequence>MGIKQLMQLINDKAPGSVYKLPLSRFSGQIVVCDASIALYQFLISTQFSTKSGLGTLTDHEGNPTAHLLGLLNRTLMLLENQIKPIWVFDGEPPNLKLQTISKRQLAKSEAEVLMKQAVEEQKQEDALKFRMRSVIISKNMANDAIKLLNLMGLPIAIAPGEAEAECAQLVKSGHASVVATEDMDSLVFGAPYLLRGFNSKKQPLTEICYEEMLNGLGLSHAEFVDMCILLGCDYTEHIEGVGPVSAYKLIKNFERIEKVLEFIKENKKYKIPENFDYEGARELFLNPKVKNNEEVNFQWTGPDEVGLKEFLVQGKGFAQGRVDDAVLKLKKLRESPKQLVLEHFFGKPIIKRKLSDDDTLGKKKPETKTIRKRGKKIKARIIF</sequence>
<evidence type="ECO:0000256" key="16">
    <source>
        <dbReference type="HAMAP-Rule" id="MF_03140"/>
    </source>
</evidence>
<comment type="similarity">
    <text evidence="14 16">Belongs to the XPG/RAD2 endonuclease family. FEN1 subfamily.</text>
</comment>
<keyword evidence="11 16" id="KW-0234">DNA repair</keyword>
<evidence type="ECO:0000256" key="4">
    <source>
        <dbReference type="ARBA" id="ARBA00022723"/>
    </source>
</evidence>
<keyword evidence="7 16" id="KW-0378">Hydrolase</keyword>
<dbReference type="GO" id="GO:0017108">
    <property type="term" value="F:5'-flap endonuclease activity"/>
    <property type="evidence" value="ECO:0007669"/>
    <property type="project" value="UniProtKB-UniRule"/>
</dbReference>
<dbReference type="InterPro" id="IPR036279">
    <property type="entry name" value="5-3_exonuclease_C_sf"/>
</dbReference>
<dbReference type="SMART" id="SM00485">
    <property type="entry name" value="XPGN"/>
    <property type="match status" value="1"/>
</dbReference>
<dbReference type="GO" id="GO:0006284">
    <property type="term" value="P:base-excision repair"/>
    <property type="evidence" value="ECO:0007669"/>
    <property type="project" value="UniProtKB-UniRule"/>
</dbReference>
<dbReference type="InterPro" id="IPR006085">
    <property type="entry name" value="XPG_DNA_repair_N"/>
</dbReference>
<dbReference type="InterPro" id="IPR029060">
    <property type="entry name" value="PIN-like_dom_sf"/>
</dbReference>
<accession>A0AAU9K735</accession>
<dbReference type="SMART" id="SM00484">
    <property type="entry name" value="XPGI"/>
    <property type="match status" value="1"/>
</dbReference>
<dbReference type="FunFam" id="1.10.150.20:FF:000009">
    <property type="entry name" value="Flap endonuclease 1"/>
    <property type="match status" value="1"/>
</dbReference>
<evidence type="ECO:0000256" key="3">
    <source>
        <dbReference type="ARBA" id="ARBA00022722"/>
    </source>
</evidence>
<dbReference type="GO" id="GO:0003677">
    <property type="term" value="F:DNA binding"/>
    <property type="evidence" value="ECO:0007669"/>
    <property type="project" value="UniProtKB-UniRule"/>
</dbReference>
<evidence type="ECO:0000256" key="5">
    <source>
        <dbReference type="ARBA" id="ARBA00022759"/>
    </source>
</evidence>
<evidence type="ECO:0000259" key="18">
    <source>
        <dbReference type="SMART" id="SM00485"/>
    </source>
</evidence>
<dbReference type="SMART" id="SM00279">
    <property type="entry name" value="HhH2"/>
    <property type="match status" value="1"/>
</dbReference>
<dbReference type="Proteomes" id="UP001162131">
    <property type="component" value="Unassembled WGS sequence"/>
</dbReference>
<comment type="caution">
    <text evidence="19">The sequence shown here is derived from an EMBL/GenBank/DDBJ whole genome shotgun (WGS) entry which is preliminary data.</text>
</comment>
<keyword evidence="9 16" id="KW-0460">Magnesium</keyword>
<keyword evidence="10 16" id="KW-0496">Mitochondrion</keyword>
<evidence type="ECO:0000256" key="10">
    <source>
        <dbReference type="ARBA" id="ARBA00023128"/>
    </source>
</evidence>
<keyword evidence="6 16" id="KW-0227">DNA damage</keyword>
<dbReference type="GO" id="GO:0008409">
    <property type="term" value="F:5'-3' exonuclease activity"/>
    <property type="evidence" value="ECO:0007669"/>
    <property type="project" value="UniProtKB-UniRule"/>
</dbReference>
<proteinExistence type="inferred from homology"/>
<keyword evidence="5 16" id="KW-0255">Endonuclease</keyword>
<evidence type="ECO:0000256" key="8">
    <source>
        <dbReference type="ARBA" id="ARBA00022839"/>
    </source>
</evidence>
<keyword evidence="1 16" id="KW-0597">Phosphoprotein</keyword>
<evidence type="ECO:0000256" key="6">
    <source>
        <dbReference type="ARBA" id="ARBA00022763"/>
    </source>
</evidence>
<name>A0AAU9K735_9CILI</name>
<evidence type="ECO:0000313" key="19">
    <source>
        <dbReference type="EMBL" id="CAG9333812.1"/>
    </source>
</evidence>
<keyword evidence="4 16" id="KW-0479">Metal-binding</keyword>
<dbReference type="EMBL" id="CAJZBQ010000057">
    <property type="protein sequence ID" value="CAG9333812.1"/>
    <property type="molecule type" value="Genomic_DNA"/>
</dbReference>
<evidence type="ECO:0000256" key="12">
    <source>
        <dbReference type="ARBA" id="ARBA00023242"/>
    </source>
</evidence>
<evidence type="ECO:0000256" key="2">
    <source>
        <dbReference type="ARBA" id="ARBA00022705"/>
    </source>
</evidence>
<keyword evidence="12 16" id="KW-0539">Nucleus</keyword>
<dbReference type="Gene3D" id="3.40.50.1010">
    <property type="entry name" value="5'-nuclease"/>
    <property type="match status" value="1"/>
</dbReference>
<dbReference type="InterPro" id="IPR008918">
    <property type="entry name" value="HhH2"/>
</dbReference>
<comment type="subcellular location">
    <subcellularLocation>
        <location evidence="16">Nucleus</location>
        <location evidence="16">Nucleolus</location>
    </subcellularLocation>
    <subcellularLocation>
        <location evidence="16">Nucleus</location>
        <location evidence="16">Nucleoplasm</location>
    </subcellularLocation>
    <subcellularLocation>
        <location evidence="16">Mitochondrion</location>
    </subcellularLocation>
    <text evidence="16">Resides mostly in the nucleoli and relocalizes to the nucleoplasm upon DNA damage.</text>
</comment>
<keyword evidence="3 16" id="KW-0540">Nuclease</keyword>
<evidence type="ECO:0000259" key="17">
    <source>
        <dbReference type="SMART" id="SM00484"/>
    </source>
</evidence>
<dbReference type="GO" id="GO:0043137">
    <property type="term" value="P:DNA replication, removal of RNA primer"/>
    <property type="evidence" value="ECO:0007669"/>
    <property type="project" value="UniProtKB-UniRule"/>
</dbReference>
<dbReference type="FunFam" id="3.40.50.1010:FF:000016">
    <property type="entry name" value="Flap endonuclease 1"/>
    <property type="match status" value="1"/>
</dbReference>
<dbReference type="Gene3D" id="1.10.150.20">
    <property type="entry name" value="5' to 3' exonuclease, C-terminal subdomain"/>
    <property type="match status" value="1"/>
</dbReference>
<dbReference type="GO" id="GO:0005730">
    <property type="term" value="C:nucleolus"/>
    <property type="evidence" value="ECO:0007669"/>
    <property type="project" value="UniProtKB-SubCell"/>
</dbReference>
<evidence type="ECO:0000256" key="11">
    <source>
        <dbReference type="ARBA" id="ARBA00023204"/>
    </source>
</evidence>
<keyword evidence="20" id="KW-1185">Reference proteome</keyword>
<comment type="subunit">
    <text evidence="15">Interacts with PCNA1 and PCNA2. Three molecules of FEN1 bind to one PCNA trimer with each molecule binding to one PCNA monomer. PCNA stimulates the nuclease activity without altering cleavage specificity.</text>
</comment>
<organism evidence="19 20">
    <name type="scientific">Blepharisma stoltei</name>
    <dbReference type="NCBI Taxonomy" id="1481888"/>
    <lineage>
        <taxon>Eukaryota</taxon>
        <taxon>Sar</taxon>
        <taxon>Alveolata</taxon>
        <taxon>Ciliophora</taxon>
        <taxon>Postciliodesmatophora</taxon>
        <taxon>Heterotrichea</taxon>
        <taxon>Heterotrichida</taxon>
        <taxon>Blepharismidae</taxon>
        <taxon>Blepharisma</taxon>
    </lineage>
</organism>
<evidence type="ECO:0000256" key="15">
    <source>
        <dbReference type="ARBA" id="ARBA00063178"/>
    </source>
</evidence>
<dbReference type="CDD" id="cd09907">
    <property type="entry name" value="H3TH_FEN1-Euk"/>
    <property type="match status" value="1"/>
</dbReference>
<dbReference type="AlphaFoldDB" id="A0AAU9K735"/>
<dbReference type="InterPro" id="IPR023426">
    <property type="entry name" value="Flap_endonuc"/>
</dbReference>
<evidence type="ECO:0000256" key="13">
    <source>
        <dbReference type="ARBA" id="ARBA00029382"/>
    </source>
</evidence>
<dbReference type="GO" id="GO:0005739">
    <property type="term" value="C:mitochondrion"/>
    <property type="evidence" value="ECO:0007669"/>
    <property type="project" value="UniProtKB-SubCell"/>
</dbReference>
<dbReference type="InterPro" id="IPR006086">
    <property type="entry name" value="XPG-I_dom"/>
</dbReference>
<protein>
    <recommendedName>
        <fullName evidence="16">Flap endonuclease 1</fullName>
        <shortName evidence="16">FEN-1</shortName>
        <ecNumber evidence="16">3.1.-.-</ecNumber>
    </recommendedName>
    <alternativeName>
        <fullName evidence="16">Flap structure-specific endonuclease 1</fullName>
    </alternativeName>
</protein>
<dbReference type="Pfam" id="PF00752">
    <property type="entry name" value="XPG_N"/>
    <property type="match status" value="1"/>
</dbReference>
<feature type="domain" description="XPG-I" evidence="17">
    <location>
        <begin position="150"/>
        <end position="219"/>
    </location>
</feature>
<dbReference type="GO" id="GO:0000287">
    <property type="term" value="F:magnesium ion binding"/>
    <property type="evidence" value="ECO:0007669"/>
    <property type="project" value="UniProtKB-UniRule"/>
</dbReference>
<evidence type="ECO:0000313" key="20">
    <source>
        <dbReference type="Proteomes" id="UP001162131"/>
    </source>
</evidence>
<dbReference type="PRINTS" id="PR00853">
    <property type="entry name" value="XPGRADSUPER"/>
</dbReference>
<dbReference type="PANTHER" id="PTHR11081">
    <property type="entry name" value="FLAP ENDONUCLEASE FAMILY MEMBER"/>
    <property type="match status" value="1"/>
</dbReference>
<dbReference type="PANTHER" id="PTHR11081:SF9">
    <property type="entry name" value="FLAP ENDONUCLEASE 1"/>
    <property type="match status" value="1"/>
</dbReference>
<comment type="function">
    <text evidence="13 16">Structure-specific nuclease with 5'-flap endonuclease and 5'-3' exonuclease activities involved in DNA replication and repair. During DNA replication, cleaves the 5'-overhanging flap structure that is generated by displacement synthesis when DNA polymerase encounters the 5'-end of a downstream Okazaki fragment. It enters the flap from the 5'-end and then tracks to cleave the flap base, leaving a nick for ligation. Also involved in the long patch base excision repair (LP-BER) pathway, by cleaving within the apurinic/apyrimidinic (AP) site-terminated flap. Acts as a genome stabilization factor that prevents flaps from equilibrating into structures that lead to duplications and deletions. Also possesses 5'-3' exonuclease activity on nicked or gapped double-stranded DNA, and exhibits RNase H activity. Also involved in replication and repair of rDNA and in repairing mitochondrial DNA.</text>
</comment>
<dbReference type="HAMAP" id="MF_00614">
    <property type="entry name" value="Fen"/>
    <property type="match status" value="1"/>
</dbReference>
<reference evidence="19" key="1">
    <citation type="submission" date="2021-09" db="EMBL/GenBank/DDBJ databases">
        <authorList>
            <consortium name="AG Swart"/>
            <person name="Singh M."/>
            <person name="Singh A."/>
            <person name="Seah K."/>
            <person name="Emmerich C."/>
        </authorList>
    </citation>
    <scope>NUCLEOTIDE SEQUENCE</scope>
    <source>
        <strain evidence="19">ATCC30299</strain>
    </source>
</reference>
<dbReference type="CDD" id="cd09867">
    <property type="entry name" value="PIN_FEN1"/>
    <property type="match status" value="1"/>
</dbReference>
<evidence type="ECO:0000256" key="9">
    <source>
        <dbReference type="ARBA" id="ARBA00022842"/>
    </source>
</evidence>
<keyword evidence="2 16" id="KW-0235">DNA replication</keyword>
<evidence type="ECO:0000256" key="7">
    <source>
        <dbReference type="ARBA" id="ARBA00022801"/>
    </source>
</evidence>
<keyword evidence="8 16" id="KW-0269">Exonuclease</keyword>
<dbReference type="InterPro" id="IPR006084">
    <property type="entry name" value="XPG/Rad2"/>
</dbReference>
<dbReference type="SUPFAM" id="SSF47807">
    <property type="entry name" value="5' to 3' exonuclease, C-terminal subdomain"/>
    <property type="match status" value="1"/>
</dbReference>
<dbReference type="SUPFAM" id="SSF88723">
    <property type="entry name" value="PIN domain-like"/>
    <property type="match status" value="1"/>
</dbReference>
<comment type="cofactor">
    <cofactor evidence="16">
        <name>Mg(2+)</name>
        <dbReference type="ChEBI" id="CHEBI:18420"/>
    </cofactor>
    <text evidence="16">Binds 2 magnesium ions per subunit. They probably participate in the reaction catalyzed by the enzyme. May bind an additional third magnesium ion after substrate binding.</text>
</comment>